<name>A0A0J9V4G2_FUSO4</name>
<organism evidence="1 2">
    <name type="scientific">Fusarium oxysporum f. sp. lycopersici (strain 4287 / CBS 123668 / FGSC 9935 / NRRL 34936)</name>
    <name type="common">Fusarium vascular wilt of tomato</name>
    <dbReference type="NCBI Taxonomy" id="426428"/>
    <lineage>
        <taxon>Eukaryota</taxon>
        <taxon>Fungi</taxon>
        <taxon>Dikarya</taxon>
        <taxon>Ascomycota</taxon>
        <taxon>Pezizomycotina</taxon>
        <taxon>Sordariomycetes</taxon>
        <taxon>Hypocreomycetidae</taxon>
        <taxon>Hypocreales</taxon>
        <taxon>Nectriaceae</taxon>
        <taxon>Fusarium</taxon>
        <taxon>Fusarium oxysporum species complex</taxon>
    </lineage>
</organism>
<reference evidence="1" key="2">
    <citation type="journal article" date="2010" name="Nature">
        <title>Comparative genomics reveals mobile pathogenicity chromosomes in Fusarium.</title>
        <authorList>
            <person name="Ma L.J."/>
            <person name="van der Does H.C."/>
            <person name="Borkovich K.A."/>
            <person name="Coleman J.J."/>
            <person name="Daboussi M.J."/>
            <person name="Di Pietro A."/>
            <person name="Dufresne M."/>
            <person name="Freitag M."/>
            <person name="Grabherr M."/>
            <person name="Henrissat B."/>
            <person name="Houterman P.M."/>
            <person name="Kang S."/>
            <person name="Shim W.B."/>
            <person name="Woloshuk C."/>
            <person name="Xie X."/>
            <person name="Xu J.R."/>
            <person name="Antoniw J."/>
            <person name="Baker S.E."/>
            <person name="Bluhm B.H."/>
            <person name="Breakspear A."/>
            <person name="Brown D.W."/>
            <person name="Butchko R.A."/>
            <person name="Chapman S."/>
            <person name="Coulson R."/>
            <person name="Coutinho P.M."/>
            <person name="Danchin E.G."/>
            <person name="Diener A."/>
            <person name="Gale L.R."/>
            <person name="Gardiner D.M."/>
            <person name="Goff S."/>
            <person name="Hammond-Kosack K.E."/>
            <person name="Hilburn K."/>
            <person name="Hua-Van A."/>
            <person name="Jonkers W."/>
            <person name="Kazan K."/>
            <person name="Kodira C.D."/>
            <person name="Koehrsen M."/>
            <person name="Kumar L."/>
            <person name="Lee Y.H."/>
            <person name="Li L."/>
            <person name="Manners J.M."/>
            <person name="Miranda-Saavedra D."/>
            <person name="Mukherjee M."/>
            <person name="Park G."/>
            <person name="Park J."/>
            <person name="Park S.Y."/>
            <person name="Proctor R.H."/>
            <person name="Regev A."/>
            <person name="Ruiz-Roldan M.C."/>
            <person name="Sain D."/>
            <person name="Sakthikumar S."/>
            <person name="Sykes S."/>
            <person name="Schwartz D.C."/>
            <person name="Turgeon B.G."/>
            <person name="Wapinski I."/>
            <person name="Yoder O."/>
            <person name="Young S."/>
            <person name="Zeng Q."/>
            <person name="Zhou S."/>
            <person name="Galagan J."/>
            <person name="Cuomo C.A."/>
            <person name="Kistler H.C."/>
            <person name="Rep M."/>
        </authorList>
    </citation>
    <scope>NUCLEOTIDE SEQUENCE [LARGE SCALE GENOMIC DNA]</scope>
    <source>
        <strain evidence="1">4287</strain>
    </source>
</reference>
<reference evidence="1" key="1">
    <citation type="submission" date="2007-04" db="EMBL/GenBank/DDBJ databases">
        <authorList>
            <consortium name="The Broad Institute Genome Sequencing Platform"/>
            <person name="Birren B."/>
            <person name="Lander E."/>
            <person name="Galagan J."/>
            <person name="Nusbaum C."/>
            <person name="Devon K."/>
            <person name="Ma L.-J."/>
            <person name="Jaffe D."/>
            <person name="Butler J."/>
            <person name="Alvarez P."/>
            <person name="Gnerre S."/>
            <person name="Grabherr M."/>
            <person name="Kleber M."/>
            <person name="Mauceli E."/>
            <person name="Brockman W."/>
            <person name="MacCallum I.A."/>
            <person name="Young S."/>
            <person name="LaButti K."/>
            <person name="DeCaprio D."/>
            <person name="Crawford M."/>
            <person name="Koehrsen M."/>
            <person name="Engels R."/>
            <person name="Montgomery P."/>
            <person name="Pearson M."/>
            <person name="Howarth C."/>
            <person name="Larson L."/>
            <person name="White J."/>
            <person name="O'Leary S."/>
            <person name="Kodira C."/>
            <person name="Zeng Q."/>
            <person name="Yandava C."/>
            <person name="Alvarado L."/>
            <person name="Kistler C."/>
            <person name="Shim W.-B."/>
            <person name="Kang S."/>
            <person name="Woloshuk C."/>
        </authorList>
    </citation>
    <scope>NUCLEOTIDE SEQUENCE</scope>
    <source>
        <strain evidence="1">4287</strain>
    </source>
</reference>
<dbReference type="EMBL" id="DS231704">
    <property type="protein sequence ID" value="KNB06414.1"/>
    <property type="molecule type" value="Genomic_DNA"/>
</dbReference>
<evidence type="ECO:0000313" key="2">
    <source>
        <dbReference type="Proteomes" id="UP000009097"/>
    </source>
</evidence>
<accession>A0A0J9V4G2</accession>
<dbReference type="VEuPathDB" id="FungiDB:FOXG_19664"/>
<dbReference type="Proteomes" id="UP000009097">
    <property type="component" value="Unassembled WGS sequence"/>
</dbReference>
<dbReference type="KEGG" id="fox:FOXG_19664"/>
<gene>
    <name evidence="1" type="ORF">FOXG_19664</name>
</gene>
<proteinExistence type="predicted"/>
<sequence>MAAMVIHQSALQSPSGAFHLNVLLSCLQRIGNRVYGFAFKLDVKSTEE</sequence>
<dbReference type="GeneID" id="28960370"/>
<dbReference type="AlphaFoldDB" id="A0A0J9V4G2"/>
<dbReference type="RefSeq" id="XP_018244459.1">
    <property type="nucleotide sequence ID" value="XM_018399928.1"/>
</dbReference>
<protein>
    <submittedName>
        <fullName evidence="1">Uncharacterized protein</fullName>
    </submittedName>
</protein>
<evidence type="ECO:0000313" key="1">
    <source>
        <dbReference type="EMBL" id="KNB06414.1"/>
    </source>
</evidence>